<evidence type="ECO:0000313" key="2">
    <source>
        <dbReference type="Proteomes" id="UP001168528"/>
    </source>
</evidence>
<accession>A0ABT8RCM1</accession>
<dbReference type="RefSeq" id="WP_302040656.1">
    <property type="nucleotide sequence ID" value="NZ_JAUKPO010000023.1"/>
</dbReference>
<gene>
    <name evidence="1" type="ORF">Q0590_26475</name>
</gene>
<protein>
    <submittedName>
        <fullName evidence="1">Uncharacterized protein</fullName>
    </submittedName>
</protein>
<comment type="caution">
    <text evidence="1">The sequence shown here is derived from an EMBL/GenBank/DDBJ whole genome shotgun (WGS) entry which is preliminary data.</text>
</comment>
<name>A0ABT8RCM1_9BACT</name>
<dbReference type="EMBL" id="JAUKPO010000023">
    <property type="protein sequence ID" value="MDO1449853.1"/>
    <property type="molecule type" value="Genomic_DNA"/>
</dbReference>
<evidence type="ECO:0000313" key="1">
    <source>
        <dbReference type="EMBL" id="MDO1449853.1"/>
    </source>
</evidence>
<dbReference type="Proteomes" id="UP001168528">
    <property type="component" value="Unassembled WGS sequence"/>
</dbReference>
<keyword evidence="2" id="KW-1185">Reference proteome</keyword>
<sequence length="70" mass="8372">MIKVEKTREQKIIENYFGKEATPITKREFKIEGAGYYQVHPISYIESHPEFNKLSVDAIKVDEFYLIRYK</sequence>
<proteinExistence type="predicted"/>
<organism evidence="1 2">
    <name type="scientific">Rhodocytophaga aerolata</name>
    <dbReference type="NCBI Taxonomy" id="455078"/>
    <lineage>
        <taxon>Bacteria</taxon>
        <taxon>Pseudomonadati</taxon>
        <taxon>Bacteroidota</taxon>
        <taxon>Cytophagia</taxon>
        <taxon>Cytophagales</taxon>
        <taxon>Rhodocytophagaceae</taxon>
        <taxon>Rhodocytophaga</taxon>
    </lineage>
</organism>
<reference evidence="1" key="1">
    <citation type="submission" date="2023-07" db="EMBL/GenBank/DDBJ databases">
        <title>The genome sequence of Rhodocytophaga aerolata KACC 12507.</title>
        <authorList>
            <person name="Zhang X."/>
        </authorList>
    </citation>
    <scope>NUCLEOTIDE SEQUENCE</scope>
    <source>
        <strain evidence="1">KACC 12507</strain>
    </source>
</reference>